<proteinExistence type="predicted"/>
<accession>A0A4Z2CSA4</accession>
<keyword evidence="3" id="KW-1185">Reference proteome</keyword>
<dbReference type="OrthoDB" id="5860767at2759"/>
<dbReference type="InterPro" id="IPR039719">
    <property type="entry name" value="FBXO28"/>
</dbReference>
<protein>
    <submittedName>
        <fullName evidence="2">F-box only protein isoform 3</fullName>
    </submittedName>
</protein>
<dbReference type="AlphaFoldDB" id="A0A4Z2CSA4"/>
<organism evidence="2 3">
    <name type="scientific">Schistosoma japonicum</name>
    <name type="common">Blood fluke</name>
    <dbReference type="NCBI Taxonomy" id="6182"/>
    <lineage>
        <taxon>Eukaryota</taxon>
        <taxon>Metazoa</taxon>
        <taxon>Spiralia</taxon>
        <taxon>Lophotrochozoa</taxon>
        <taxon>Platyhelminthes</taxon>
        <taxon>Trematoda</taxon>
        <taxon>Digenea</taxon>
        <taxon>Strigeidida</taxon>
        <taxon>Schistosomatoidea</taxon>
        <taxon>Schistosomatidae</taxon>
        <taxon>Schistosoma</taxon>
    </lineage>
</organism>
<dbReference type="InterPro" id="IPR036047">
    <property type="entry name" value="F-box-like_dom_sf"/>
</dbReference>
<reference evidence="2 3" key="1">
    <citation type="submission" date="2019-03" db="EMBL/GenBank/DDBJ databases">
        <title>An improved genome assembly of the fluke Schistosoma japonicum.</title>
        <authorList>
            <person name="Hu W."/>
            <person name="Luo F."/>
            <person name="Yin M."/>
            <person name="Mo X."/>
            <person name="Sun C."/>
            <person name="Wu Q."/>
            <person name="Zhu B."/>
            <person name="Xiang M."/>
            <person name="Wang J."/>
            <person name="Wang Y."/>
            <person name="Zhang T."/>
            <person name="Xu B."/>
            <person name="Zheng H."/>
            <person name="Feng Z."/>
        </authorList>
    </citation>
    <scope>NUCLEOTIDE SEQUENCE [LARGE SCALE GENOMIC DNA]</scope>
    <source>
        <strain evidence="2">HuSjv2</strain>
        <tissue evidence="2">Worms</tissue>
    </source>
</reference>
<dbReference type="PANTHER" id="PTHR13252:SF9">
    <property type="entry name" value="F-BOX ONLY PROTEIN 28"/>
    <property type="match status" value="1"/>
</dbReference>
<gene>
    <name evidence="2" type="ORF">EWB00_008128</name>
</gene>
<dbReference type="EMBL" id="SKCS01000447">
    <property type="protein sequence ID" value="TNN06890.1"/>
    <property type="molecule type" value="Genomic_DNA"/>
</dbReference>
<evidence type="ECO:0000313" key="3">
    <source>
        <dbReference type="Proteomes" id="UP000311919"/>
    </source>
</evidence>
<dbReference type="PANTHER" id="PTHR13252">
    <property type="entry name" value="F-BOX ONLY PROTEIN 28"/>
    <property type="match status" value="1"/>
</dbReference>
<dbReference type="CDD" id="cd22100">
    <property type="entry name" value="F-box_FBXO28"/>
    <property type="match status" value="1"/>
</dbReference>
<evidence type="ECO:0000313" key="2">
    <source>
        <dbReference type="EMBL" id="TNN06890.1"/>
    </source>
</evidence>
<dbReference type="InterPro" id="IPR001810">
    <property type="entry name" value="F-box_dom"/>
</dbReference>
<evidence type="ECO:0000259" key="1">
    <source>
        <dbReference type="PROSITE" id="PS50181"/>
    </source>
</evidence>
<sequence>MHPCSSVVDLPLQLIEQVFKYLSYEEISKLRETCRYFDIVCRGILNKGFRAIERKIVCLHSKFRSLLPRRESERRIHPLNRHCEALSAVETRMSLLKMSIMRYADKDQCCFFPGKVLDEIESVCRLIRLNQSVPIRPYDILHELRDISSMAMEHFEENILPLLHLKSDLGNSWLSSELSTASIGLAQGPLPSDEIRAVSTFKRQHLNLLAQHSYQPPTLEDTTHRELGTVSKELVVNQRLNSDMKRLKQGQALNVARVCRLSRMVYHLLCKQREVIEQNKHLASLLKIQSRRLRQLEAACGINTNSSFDGLESATSSSLLSTLCTASSPRHHNQLSQEFGTKNISKSCRKRVTSNGDDNVHIPDDEIHCKLPSKVLYLSDID</sequence>
<comment type="caution">
    <text evidence="2">The sequence shown here is derived from an EMBL/GenBank/DDBJ whole genome shotgun (WGS) entry which is preliminary data.</text>
</comment>
<dbReference type="STRING" id="6182.A0A4Z2CSA4"/>
<dbReference type="PROSITE" id="PS50181">
    <property type="entry name" value="FBOX"/>
    <property type="match status" value="1"/>
</dbReference>
<dbReference type="Proteomes" id="UP000311919">
    <property type="component" value="Unassembled WGS sequence"/>
</dbReference>
<dbReference type="GO" id="GO:0000209">
    <property type="term" value="P:protein polyubiquitination"/>
    <property type="evidence" value="ECO:0007669"/>
    <property type="project" value="TreeGrafter"/>
</dbReference>
<feature type="domain" description="F-box" evidence="1">
    <location>
        <begin position="4"/>
        <end position="52"/>
    </location>
</feature>
<dbReference type="SUPFAM" id="SSF81383">
    <property type="entry name" value="F-box domain"/>
    <property type="match status" value="1"/>
</dbReference>
<name>A0A4Z2CSA4_SCHJA</name>